<dbReference type="Proteomes" id="UP000297703">
    <property type="component" value="Unassembled WGS sequence"/>
</dbReference>
<comment type="caution">
    <text evidence="1">The sequence shown here is derived from an EMBL/GenBank/DDBJ whole genome shotgun (WGS) entry which is preliminary data.</text>
</comment>
<dbReference type="AlphaFoldDB" id="A0A4D9EP93"/>
<proteinExistence type="predicted"/>
<organism evidence="1 2">
    <name type="scientific">Platysternon megacephalum</name>
    <name type="common">big-headed turtle</name>
    <dbReference type="NCBI Taxonomy" id="55544"/>
    <lineage>
        <taxon>Eukaryota</taxon>
        <taxon>Metazoa</taxon>
        <taxon>Chordata</taxon>
        <taxon>Craniata</taxon>
        <taxon>Vertebrata</taxon>
        <taxon>Euteleostomi</taxon>
        <taxon>Archelosauria</taxon>
        <taxon>Testudinata</taxon>
        <taxon>Testudines</taxon>
        <taxon>Cryptodira</taxon>
        <taxon>Durocryptodira</taxon>
        <taxon>Testudinoidea</taxon>
        <taxon>Platysternidae</taxon>
        <taxon>Platysternon</taxon>
    </lineage>
</organism>
<sequence length="118" mass="13297">MDQIYIFHMQILISWGKCCSPFPSHVLQAIDMLTNPSTKRLTYKAKFLKSLKNALTISMGTAVWCVRNPSSIYKKTESTQAKWVKVACTSACEYLTVGFLYMLTANPTNTTNAYLEAL</sequence>
<evidence type="ECO:0000313" key="2">
    <source>
        <dbReference type="Proteomes" id="UP000297703"/>
    </source>
</evidence>
<reference evidence="1 2" key="2">
    <citation type="submission" date="2019-04" db="EMBL/GenBank/DDBJ databases">
        <title>The genome sequence of big-headed turtle.</title>
        <authorList>
            <person name="Gong S."/>
        </authorList>
    </citation>
    <scope>NUCLEOTIDE SEQUENCE [LARGE SCALE GENOMIC DNA]</scope>
    <source>
        <strain evidence="1">DO16091913</strain>
        <tissue evidence="1">Muscle</tissue>
    </source>
</reference>
<gene>
    <name evidence="1" type="ORF">DR999_PMT07994</name>
</gene>
<dbReference type="EMBL" id="QXTE01000059">
    <property type="protein sequence ID" value="TFK08982.1"/>
    <property type="molecule type" value="Genomic_DNA"/>
</dbReference>
<protein>
    <submittedName>
        <fullName evidence="1">Astrotactin-2</fullName>
    </submittedName>
</protein>
<reference evidence="1 2" key="1">
    <citation type="submission" date="2019-04" db="EMBL/GenBank/DDBJ databases">
        <title>Draft genome of the big-headed turtle Platysternon megacephalum.</title>
        <authorList>
            <person name="Gong S."/>
        </authorList>
    </citation>
    <scope>NUCLEOTIDE SEQUENCE [LARGE SCALE GENOMIC DNA]</scope>
    <source>
        <strain evidence="1">DO16091913</strain>
        <tissue evidence="1">Muscle</tissue>
    </source>
</reference>
<accession>A0A4D9EP93</accession>
<evidence type="ECO:0000313" key="1">
    <source>
        <dbReference type="EMBL" id="TFK08982.1"/>
    </source>
</evidence>
<name>A0A4D9EP93_9SAUR</name>
<keyword evidence="2" id="KW-1185">Reference proteome</keyword>